<sequence length="71" mass="8270">MAQNENKSKMNNFIMYLFGFSSLLWLTVGIISKEKQLVYLGVGILNLLTATAFHPKVQKRIQAQREKREQR</sequence>
<proteinExistence type="predicted"/>
<gene>
    <name evidence="2" type="ORF">ACFSUL_12960</name>
</gene>
<reference evidence="3" key="1">
    <citation type="journal article" date="2019" name="Int. J. Syst. Evol. Microbiol.">
        <title>The Global Catalogue of Microorganisms (GCM) 10K type strain sequencing project: providing services to taxonomists for standard genome sequencing and annotation.</title>
        <authorList>
            <consortium name="The Broad Institute Genomics Platform"/>
            <consortium name="The Broad Institute Genome Sequencing Center for Infectious Disease"/>
            <person name="Wu L."/>
            <person name="Ma J."/>
        </authorList>
    </citation>
    <scope>NUCLEOTIDE SEQUENCE [LARGE SCALE GENOMIC DNA]</scope>
    <source>
        <strain evidence="3">KCTC 3913</strain>
    </source>
</reference>
<keyword evidence="1" id="KW-0472">Membrane</keyword>
<keyword evidence="3" id="KW-1185">Reference proteome</keyword>
<accession>A0ABW5RSJ9</accession>
<dbReference type="Proteomes" id="UP001597506">
    <property type="component" value="Unassembled WGS sequence"/>
</dbReference>
<evidence type="ECO:0000313" key="3">
    <source>
        <dbReference type="Proteomes" id="UP001597506"/>
    </source>
</evidence>
<comment type="caution">
    <text evidence="2">The sequence shown here is derived from an EMBL/GenBank/DDBJ whole genome shotgun (WGS) entry which is preliminary data.</text>
</comment>
<organism evidence="2 3">
    <name type="scientific">Bacillus seohaeanensis</name>
    <dbReference type="NCBI Taxonomy" id="284580"/>
    <lineage>
        <taxon>Bacteria</taxon>
        <taxon>Bacillati</taxon>
        <taxon>Bacillota</taxon>
        <taxon>Bacilli</taxon>
        <taxon>Bacillales</taxon>
        <taxon>Bacillaceae</taxon>
        <taxon>Bacillus</taxon>
    </lineage>
</organism>
<evidence type="ECO:0000256" key="1">
    <source>
        <dbReference type="SAM" id="Phobius"/>
    </source>
</evidence>
<keyword evidence="1" id="KW-0812">Transmembrane</keyword>
<keyword evidence="1" id="KW-1133">Transmembrane helix</keyword>
<name>A0ABW5RSJ9_9BACI</name>
<feature type="transmembrane region" description="Helical" evidence="1">
    <location>
        <begin position="12"/>
        <end position="31"/>
    </location>
</feature>
<dbReference type="EMBL" id="JBHUMF010000030">
    <property type="protein sequence ID" value="MFD2681657.1"/>
    <property type="molecule type" value="Genomic_DNA"/>
</dbReference>
<evidence type="ECO:0000313" key="2">
    <source>
        <dbReference type="EMBL" id="MFD2681657.1"/>
    </source>
</evidence>
<protein>
    <submittedName>
        <fullName evidence="2">Uncharacterized protein</fullName>
    </submittedName>
</protein>
<dbReference type="RefSeq" id="WP_071410988.1">
    <property type="nucleotide sequence ID" value="NZ_JBHUMF010000030.1"/>
</dbReference>
<feature type="transmembrane region" description="Helical" evidence="1">
    <location>
        <begin position="37"/>
        <end position="55"/>
    </location>
</feature>